<evidence type="ECO:0000256" key="2">
    <source>
        <dbReference type="ARBA" id="ARBA00022771"/>
    </source>
</evidence>
<reference evidence="5" key="1">
    <citation type="journal article" date="2019" name="bioRxiv">
        <title>The Genome of the Zebra Mussel, Dreissena polymorpha: A Resource for Invasive Species Research.</title>
        <authorList>
            <person name="McCartney M.A."/>
            <person name="Auch B."/>
            <person name="Kono T."/>
            <person name="Mallez S."/>
            <person name="Zhang Y."/>
            <person name="Obille A."/>
            <person name="Becker A."/>
            <person name="Abrahante J.E."/>
            <person name="Garbe J."/>
            <person name="Badalamenti J.P."/>
            <person name="Herman A."/>
            <person name="Mangelson H."/>
            <person name="Liachko I."/>
            <person name="Sullivan S."/>
            <person name="Sone E.D."/>
            <person name="Koren S."/>
            <person name="Silverstein K.A.T."/>
            <person name="Beckman K.B."/>
            <person name="Gohl D.M."/>
        </authorList>
    </citation>
    <scope>NUCLEOTIDE SEQUENCE</scope>
    <source>
        <strain evidence="5">Duluth1</strain>
        <tissue evidence="5">Whole animal</tissue>
    </source>
</reference>
<dbReference type="Pfam" id="PF04500">
    <property type="entry name" value="FLYWCH"/>
    <property type="match status" value="1"/>
</dbReference>
<evidence type="ECO:0000256" key="3">
    <source>
        <dbReference type="ARBA" id="ARBA00022833"/>
    </source>
</evidence>
<evidence type="ECO:0000256" key="1">
    <source>
        <dbReference type="ARBA" id="ARBA00022723"/>
    </source>
</evidence>
<reference evidence="5" key="2">
    <citation type="submission" date="2020-11" db="EMBL/GenBank/DDBJ databases">
        <authorList>
            <person name="McCartney M.A."/>
            <person name="Auch B."/>
            <person name="Kono T."/>
            <person name="Mallez S."/>
            <person name="Becker A."/>
            <person name="Gohl D.M."/>
            <person name="Silverstein K.A.T."/>
            <person name="Koren S."/>
            <person name="Bechman K.B."/>
            <person name="Herman A."/>
            <person name="Abrahante J.E."/>
            <person name="Garbe J."/>
        </authorList>
    </citation>
    <scope>NUCLEOTIDE SEQUENCE</scope>
    <source>
        <strain evidence="5">Duluth1</strain>
        <tissue evidence="5">Whole animal</tissue>
    </source>
</reference>
<organism evidence="5 6">
    <name type="scientific">Dreissena polymorpha</name>
    <name type="common">Zebra mussel</name>
    <name type="synonym">Mytilus polymorpha</name>
    <dbReference type="NCBI Taxonomy" id="45954"/>
    <lineage>
        <taxon>Eukaryota</taxon>
        <taxon>Metazoa</taxon>
        <taxon>Spiralia</taxon>
        <taxon>Lophotrochozoa</taxon>
        <taxon>Mollusca</taxon>
        <taxon>Bivalvia</taxon>
        <taxon>Autobranchia</taxon>
        <taxon>Heteroconchia</taxon>
        <taxon>Euheterodonta</taxon>
        <taxon>Imparidentia</taxon>
        <taxon>Neoheterodontei</taxon>
        <taxon>Myida</taxon>
        <taxon>Dreissenoidea</taxon>
        <taxon>Dreissenidae</taxon>
        <taxon>Dreissena</taxon>
    </lineage>
</organism>
<dbReference type="InterPro" id="IPR007588">
    <property type="entry name" value="Znf_FLYWCH"/>
</dbReference>
<comment type="caution">
    <text evidence="5">The sequence shown here is derived from an EMBL/GenBank/DDBJ whole genome shotgun (WGS) entry which is preliminary data.</text>
</comment>
<dbReference type="AlphaFoldDB" id="A0A9D3YSP9"/>
<sequence>MVSNRSPEGKQPHYDDQITITISSIIGFIRSQRGAAKLCYEGFSYTKKKETKSTIRWECSQRRSDNCKGTVTSDNPVS</sequence>
<feature type="domain" description="FLYWCH-type" evidence="4">
    <location>
        <begin position="28"/>
        <end position="74"/>
    </location>
</feature>
<gene>
    <name evidence="5" type="ORF">DPMN_066016</name>
</gene>
<keyword evidence="2" id="KW-0863">Zinc-finger</keyword>
<dbReference type="Gene3D" id="2.20.25.240">
    <property type="match status" value="1"/>
</dbReference>
<keyword evidence="3" id="KW-0862">Zinc</keyword>
<protein>
    <recommendedName>
        <fullName evidence="4">FLYWCH-type domain-containing protein</fullName>
    </recommendedName>
</protein>
<keyword evidence="6" id="KW-1185">Reference proteome</keyword>
<dbReference type="EMBL" id="JAIWYP010000014">
    <property type="protein sequence ID" value="KAH3706628.1"/>
    <property type="molecule type" value="Genomic_DNA"/>
</dbReference>
<accession>A0A9D3YSP9</accession>
<evidence type="ECO:0000313" key="5">
    <source>
        <dbReference type="EMBL" id="KAH3706628.1"/>
    </source>
</evidence>
<name>A0A9D3YSP9_DREPO</name>
<dbReference type="Proteomes" id="UP000828390">
    <property type="component" value="Unassembled WGS sequence"/>
</dbReference>
<evidence type="ECO:0000313" key="6">
    <source>
        <dbReference type="Proteomes" id="UP000828390"/>
    </source>
</evidence>
<keyword evidence="1" id="KW-0479">Metal-binding</keyword>
<evidence type="ECO:0000259" key="4">
    <source>
        <dbReference type="Pfam" id="PF04500"/>
    </source>
</evidence>
<proteinExistence type="predicted"/>
<dbReference type="GO" id="GO:0008270">
    <property type="term" value="F:zinc ion binding"/>
    <property type="evidence" value="ECO:0007669"/>
    <property type="project" value="UniProtKB-KW"/>
</dbReference>